<reference evidence="1 2" key="1">
    <citation type="journal article" date="2019" name="Sci. Rep.">
        <title>Orb-weaving spider Araneus ventricosus genome elucidates the spidroin gene catalogue.</title>
        <authorList>
            <person name="Kono N."/>
            <person name="Nakamura H."/>
            <person name="Ohtoshi R."/>
            <person name="Moran D.A.P."/>
            <person name="Shinohara A."/>
            <person name="Yoshida Y."/>
            <person name="Fujiwara M."/>
            <person name="Mori M."/>
            <person name="Tomita M."/>
            <person name="Arakawa K."/>
        </authorList>
    </citation>
    <scope>NUCLEOTIDE SEQUENCE [LARGE SCALE GENOMIC DNA]</scope>
</reference>
<dbReference type="Proteomes" id="UP000499080">
    <property type="component" value="Unassembled WGS sequence"/>
</dbReference>
<dbReference type="EMBL" id="BGPR01000015">
    <property type="protein sequence ID" value="GBL78380.1"/>
    <property type="molecule type" value="Genomic_DNA"/>
</dbReference>
<protein>
    <submittedName>
        <fullName evidence="1">Uncharacterized protein</fullName>
    </submittedName>
</protein>
<dbReference type="AlphaFoldDB" id="A0A4Y2AF74"/>
<name>A0A4Y2AF74_ARAVE</name>
<keyword evidence="2" id="KW-1185">Reference proteome</keyword>
<sequence length="108" mass="11823">MISSKFYSLTFYATPMSKHFTSFEGCPLRGTSSSGVTRFTTPRYPSDLISLQALPFPSASTFRFSASFLRTASEGALHEILSPLCLLLFLVDSQKPHVLAVRGDPLDG</sequence>
<accession>A0A4Y2AF74</accession>
<gene>
    <name evidence="1" type="ORF">AVEN_42899_1</name>
</gene>
<evidence type="ECO:0000313" key="2">
    <source>
        <dbReference type="Proteomes" id="UP000499080"/>
    </source>
</evidence>
<evidence type="ECO:0000313" key="1">
    <source>
        <dbReference type="EMBL" id="GBL78380.1"/>
    </source>
</evidence>
<proteinExistence type="predicted"/>
<organism evidence="1 2">
    <name type="scientific">Araneus ventricosus</name>
    <name type="common">Orbweaver spider</name>
    <name type="synonym">Epeira ventricosa</name>
    <dbReference type="NCBI Taxonomy" id="182803"/>
    <lineage>
        <taxon>Eukaryota</taxon>
        <taxon>Metazoa</taxon>
        <taxon>Ecdysozoa</taxon>
        <taxon>Arthropoda</taxon>
        <taxon>Chelicerata</taxon>
        <taxon>Arachnida</taxon>
        <taxon>Araneae</taxon>
        <taxon>Araneomorphae</taxon>
        <taxon>Entelegynae</taxon>
        <taxon>Araneoidea</taxon>
        <taxon>Araneidae</taxon>
        <taxon>Araneus</taxon>
    </lineage>
</organism>
<comment type="caution">
    <text evidence="1">The sequence shown here is derived from an EMBL/GenBank/DDBJ whole genome shotgun (WGS) entry which is preliminary data.</text>
</comment>